<keyword evidence="2" id="KW-0963">Cytoplasm</keyword>
<dbReference type="GO" id="GO:0000902">
    <property type="term" value="P:cell morphogenesis"/>
    <property type="evidence" value="ECO:0007669"/>
    <property type="project" value="InterPro"/>
</dbReference>
<feature type="region of interest" description="Disordered" evidence="7">
    <location>
        <begin position="415"/>
        <end position="441"/>
    </location>
</feature>
<dbReference type="Proteomes" id="UP000309174">
    <property type="component" value="Unassembled WGS sequence"/>
</dbReference>
<name>A0A5C4JBK4_9ACTN</name>
<dbReference type="PANTHER" id="PTHR42749">
    <property type="entry name" value="CELL SHAPE-DETERMINING PROTEIN MREB"/>
    <property type="match status" value="1"/>
</dbReference>
<keyword evidence="5" id="KW-0133">Cell shape</keyword>
<comment type="subcellular location">
    <subcellularLocation>
        <location evidence="1">Cytoplasm</location>
    </subcellularLocation>
</comment>
<dbReference type="AlphaFoldDB" id="A0A5C4JBK4"/>
<dbReference type="Pfam" id="PF06723">
    <property type="entry name" value="MreB_Mbl"/>
    <property type="match status" value="1"/>
</dbReference>
<evidence type="ECO:0000256" key="3">
    <source>
        <dbReference type="ARBA" id="ARBA00022741"/>
    </source>
</evidence>
<dbReference type="PANTHER" id="PTHR42749:SF1">
    <property type="entry name" value="CELL SHAPE-DETERMINING PROTEIN MREB"/>
    <property type="match status" value="1"/>
</dbReference>
<evidence type="ECO:0000256" key="1">
    <source>
        <dbReference type="ARBA" id="ARBA00004496"/>
    </source>
</evidence>
<reference evidence="8 9" key="1">
    <citation type="submission" date="2019-05" db="EMBL/GenBank/DDBJ databases">
        <title>Draft genome sequence of Actinomadura sp. 14C53.</title>
        <authorList>
            <person name="Saricaoglu S."/>
            <person name="Isik K."/>
        </authorList>
    </citation>
    <scope>NUCLEOTIDE SEQUENCE [LARGE SCALE GENOMIC DNA]</scope>
    <source>
        <strain evidence="8 9">14C53</strain>
    </source>
</reference>
<keyword evidence="3" id="KW-0547">Nucleotide-binding</keyword>
<dbReference type="InterPro" id="IPR004753">
    <property type="entry name" value="MreB"/>
</dbReference>
<dbReference type="Gene3D" id="3.30.420.40">
    <property type="match status" value="2"/>
</dbReference>
<comment type="caution">
    <text evidence="8">The sequence shown here is derived from an EMBL/GenBank/DDBJ whole genome shotgun (WGS) entry which is preliminary data.</text>
</comment>
<evidence type="ECO:0000256" key="7">
    <source>
        <dbReference type="SAM" id="MobiDB-lite"/>
    </source>
</evidence>
<dbReference type="InterPro" id="IPR043129">
    <property type="entry name" value="ATPase_NBD"/>
</dbReference>
<dbReference type="OrthoDB" id="9768127at2"/>
<keyword evidence="4" id="KW-0067">ATP-binding</keyword>
<accession>A0A5C4JBK4</accession>
<comment type="similarity">
    <text evidence="6">Belongs to the FtsA/MreB family.</text>
</comment>
<dbReference type="EMBL" id="VCKW01000087">
    <property type="protein sequence ID" value="TMQ99197.1"/>
    <property type="molecule type" value="Genomic_DNA"/>
</dbReference>
<gene>
    <name evidence="8" type="ORF">ETD83_18285</name>
</gene>
<dbReference type="GO" id="GO:0008360">
    <property type="term" value="P:regulation of cell shape"/>
    <property type="evidence" value="ECO:0007669"/>
    <property type="project" value="UniProtKB-KW"/>
</dbReference>
<evidence type="ECO:0000256" key="5">
    <source>
        <dbReference type="ARBA" id="ARBA00022960"/>
    </source>
</evidence>
<sequence length="441" mass="46429">MAVAYSCAWPSANGPGGRAVRHRRHMISWCPPGTWGRAEARAGRRSGNSGRVITRTLPFAYPAVGIPTGRTGIIRALATFGAIGRDAMWDFAGRDTAIDLGSATVRMHVRDRGVVCREPSLLARCRRTGRILALGGPAQEMAGRNPDVTLVRPIRRGAPTETDEAEYLMRHLVRKHHRRHYTARPRLVMTVPSGLSSVHFRALQFSAYQAGARRLTLVPTPIAAAIGMGMTSSARPEVAVIADIGADVTDVGVIAFGGLVTSHTAHVGGAALDRAIAALVRREQNVALSVSAAEAAKLAVGAVPPLGRRPVRQTVVHGRDVATGMPREVVLTTVDIGRAIAGPVAEIVEAIGTGLAGCSPEISGDLLSVGITLTGGSARLPGLERLIRDRTGLAARIGDDTGDAAVLGAGEVLRSAHSQEPSARESSPRPHLVTTVPEFEY</sequence>
<evidence type="ECO:0000256" key="6">
    <source>
        <dbReference type="ARBA" id="ARBA00023458"/>
    </source>
</evidence>
<dbReference type="SUPFAM" id="SSF53067">
    <property type="entry name" value="Actin-like ATPase domain"/>
    <property type="match status" value="2"/>
</dbReference>
<dbReference type="GO" id="GO:0005524">
    <property type="term" value="F:ATP binding"/>
    <property type="evidence" value="ECO:0007669"/>
    <property type="project" value="UniProtKB-KW"/>
</dbReference>
<dbReference type="InterPro" id="IPR056546">
    <property type="entry name" value="MreB_MamK-like"/>
</dbReference>
<evidence type="ECO:0000256" key="2">
    <source>
        <dbReference type="ARBA" id="ARBA00022490"/>
    </source>
</evidence>
<dbReference type="GO" id="GO:0005737">
    <property type="term" value="C:cytoplasm"/>
    <property type="evidence" value="ECO:0007669"/>
    <property type="project" value="UniProtKB-SubCell"/>
</dbReference>
<keyword evidence="9" id="KW-1185">Reference proteome</keyword>
<evidence type="ECO:0000313" key="8">
    <source>
        <dbReference type="EMBL" id="TMQ99197.1"/>
    </source>
</evidence>
<evidence type="ECO:0000256" key="4">
    <source>
        <dbReference type="ARBA" id="ARBA00022840"/>
    </source>
</evidence>
<protein>
    <submittedName>
        <fullName evidence="8">Rod shape-determining protein</fullName>
    </submittedName>
</protein>
<dbReference type="PRINTS" id="PR01652">
    <property type="entry name" value="SHAPEPROTEIN"/>
</dbReference>
<organism evidence="8 9">
    <name type="scientific">Actinomadura soli</name>
    <dbReference type="NCBI Taxonomy" id="2508997"/>
    <lineage>
        <taxon>Bacteria</taxon>
        <taxon>Bacillati</taxon>
        <taxon>Actinomycetota</taxon>
        <taxon>Actinomycetes</taxon>
        <taxon>Streptosporangiales</taxon>
        <taxon>Thermomonosporaceae</taxon>
        <taxon>Actinomadura</taxon>
    </lineage>
</organism>
<proteinExistence type="inferred from homology"/>
<evidence type="ECO:0000313" key="9">
    <source>
        <dbReference type="Proteomes" id="UP000309174"/>
    </source>
</evidence>